<keyword evidence="3" id="KW-0732">Signal</keyword>
<evidence type="ECO:0000313" key="8">
    <source>
        <dbReference type="EMBL" id="MCQ0969839.1"/>
    </source>
</evidence>
<dbReference type="Pfam" id="PF02872">
    <property type="entry name" value="5_nucleotid_C"/>
    <property type="match status" value="1"/>
</dbReference>
<feature type="domain" description="Calcineurin-like phosphoesterase" evidence="6">
    <location>
        <begin position="22"/>
        <end position="256"/>
    </location>
</feature>
<dbReference type="InterPro" id="IPR006179">
    <property type="entry name" value="5_nucleotidase/apyrase"/>
</dbReference>
<dbReference type="NCBIfam" id="NF006938">
    <property type="entry name" value="PRK09420.1"/>
    <property type="match status" value="1"/>
</dbReference>
<dbReference type="InterPro" id="IPR041827">
    <property type="entry name" value="CpdB_N"/>
</dbReference>
<dbReference type="InterPro" id="IPR036907">
    <property type="entry name" value="5'-Nucleotdase_C_sf"/>
</dbReference>
<dbReference type="Gene3D" id="3.90.780.10">
    <property type="entry name" value="5'-Nucleotidase, C-terminal domain"/>
    <property type="match status" value="1"/>
</dbReference>
<dbReference type="Proteomes" id="UP001203945">
    <property type="component" value="Unassembled WGS sequence"/>
</dbReference>
<dbReference type="PANTHER" id="PTHR11575:SF6">
    <property type="entry name" value="2',3'-CYCLIC-NUCLEOTIDE 2'-PHOSPHODIESTERASE_3'-NUCLEOTIDASE"/>
    <property type="match status" value="1"/>
</dbReference>
<evidence type="ECO:0000256" key="2">
    <source>
        <dbReference type="ARBA" id="ARBA00022723"/>
    </source>
</evidence>
<keyword evidence="2" id="KW-0479">Metal-binding</keyword>
<dbReference type="RefSeq" id="WP_255328853.1">
    <property type="nucleotide sequence ID" value="NZ_JAKZEU010000002.1"/>
</dbReference>
<comment type="caution">
    <text evidence="8">The sequence shown here is derived from an EMBL/GenBank/DDBJ whole genome shotgun (WGS) entry which is preliminary data.</text>
</comment>
<evidence type="ECO:0000256" key="5">
    <source>
        <dbReference type="RuleBase" id="RU362119"/>
    </source>
</evidence>
<dbReference type="InterPro" id="IPR004843">
    <property type="entry name" value="Calcineurin-like_PHP"/>
</dbReference>
<feature type="domain" description="5'-Nucleotidase C-terminal" evidence="7">
    <location>
        <begin position="410"/>
        <end position="504"/>
    </location>
</feature>
<sequence>MADGNCGLDYQDEAEAASRFALRILATTDLHMHVLPFDYLADRPNPGIGLARTASLIACRGRNHPNTLLFDNGDFLQGSPLGDFVAYVDGVGPRKPHPAIAAMNAMGYDAATLGNHDFSYGVGFLMRAIEGARFPFTLANVCLSRHRAPPRSLILDREIEALDGSRQTLRIGVIGLVPPQTVEWDRQLHRDMACADIVEAAAAEVPLIRAAGADLVVALAHTGIGEAEATPGMENAATALAALPGIDAVITGHTHQVFPDPLFPATPGVDPTRGALAGKPAVMAGFGGSHLGVIDLDLRRDAFGRWTIEGFSSRAEPVGPDIPAAAVISDAAKRHHAATRRHLRRRIARSRSAMTSFFSLIGDDPGLHLVAKAQRWHVRRALRDTEWAKLPILSASAPFRAGGRGGPDHYTCVAAGRLTERNLADLYLFPNRICAVEMRGADLIAWLERSASIFRRITPGQTDAPLIDDAFPSYNFDVIDGLTWEIDLSQPPPCRFWRVDRRGQPSHRQCAPPRRPNRG</sequence>
<keyword evidence="5" id="KW-0378">Hydrolase</keyword>
<evidence type="ECO:0000259" key="7">
    <source>
        <dbReference type="Pfam" id="PF02872"/>
    </source>
</evidence>
<name>A0ABT1MNG8_9RHOB</name>
<organism evidence="8 9">
    <name type="scientific">Paracoccus albicereus</name>
    <dbReference type="NCBI Taxonomy" id="2922394"/>
    <lineage>
        <taxon>Bacteria</taxon>
        <taxon>Pseudomonadati</taxon>
        <taxon>Pseudomonadota</taxon>
        <taxon>Alphaproteobacteria</taxon>
        <taxon>Rhodobacterales</taxon>
        <taxon>Paracoccaceae</taxon>
        <taxon>Paracoccus</taxon>
    </lineage>
</organism>
<evidence type="ECO:0000313" key="9">
    <source>
        <dbReference type="Proteomes" id="UP001203945"/>
    </source>
</evidence>
<dbReference type="InterPro" id="IPR029052">
    <property type="entry name" value="Metallo-depent_PP-like"/>
</dbReference>
<protein>
    <submittedName>
        <fullName evidence="8">Bifunctional 2',3'-cyclic-nucleotide 2'-phosphodiesterase/3'-nucleotidase</fullName>
    </submittedName>
</protein>
<dbReference type="SUPFAM" id="SSF56300">
    <property type="entry name" value="Metallo-dependent phosphatases"/>
    <property type="match status" value="1"/>
</dbReference>
<proteinExistence type="inferred from homology"/>
<reference evidence="8 9" key="1">
    <citation type="submission" date="2022-03" db="EMBL/GenBank/DDBJ databases">
        <authorList>
            <person name="He Y."/>
        </authorList>
    </citation>
    <scope>NUCLEOTIDE SEQUENCE [LARGE SCALE GENOMIC DNA]</scope>
    <source>
        <strain evidence="8 9">TK19116</strain>
    </source>
</reference>
<gene>
    <name evidence="8" type="ORF">MLD63_05280</name>
</gene>
<keyword evidence="9" id="KW-1185">Reference proteome</keyword>
<comment type="similarity">
    <text evidence="1 5">Belongs to the 5'-nucleotidase family.</text>
</comment>
<dbReference type="Gene3D" id="3.60.21.10">
    <property type="match status" value="1"/>
</dbReference>
<keyword evidence="4 5" id="KW-0547">Nucleotide-binding</keyword>
<dbReference type="EMBL" id="JAKZEU010000002">
    <property type="protein sequence ID" value="MCQ0969839.1"/>
    <property type="molecule type" value="Genomic_DNA"/>
</dbReference>
<evidence type="ECO:0000256" key="1">
    <source>
        <dbReference type="ARBA" id="ARBA00006654"/>
    </source>
</evidence>
<dbReference type="CDD" id="cd07410">
    <property type="entry name" value="MPP_CpdB_N"/>
    <property type="match status" value="1"/>
</dbReference>
<dbReference type="SUPFAM" id="SSF55816">
    <property type="entry name" value="5'-nucleotidase (syn. UDP-sugar hydrolase), C-terminal domain"/>
    <property type="match status" value="1"/>
</dbReference>
<evidence type="ECO:0000259" key="6">
    <source>
        <dbReference type="Pfam" id="PF00149"/>
    </source>
</evidence>
<accession>A0ABT1MNG8</accession>
<dbReference type="PRINTS" id="PR01607">
    <property type="entry name" value="APYRASEFAMLY"/>
</dbReference>
<evidence type="ECO:0000256" key="4">
    <source>
        <dbReference type="ARBA" id="ARBA00022741"/>
    </source>
</evidence>
<evidence type="ECO:0000256" key="3">
    <source>
        <dbReference type="ARBA" id="ARBA00022729"/>
    </source>
</evidence>
<dbReference type="PANTHER" id="PTHR11575">
    <property type="entry name" value="5'-NUCLEOTIDASE-RELATED"/>
    <property type="match status" value="1"/>
</dbReference>
<dbReference type="Pfam" id="PF00149">
    <property type="entry name" value="Metallophos"/>
    <property type="match status" value="1"/>
</dbReference>
<dbReference type="InterPro" id="IPR008334">
    <property type="entry name" value="5'-Nucleotdase_C"/>
</dbReference>